<organism evidence="1">
    <name type="scientific">Anguilla anguilla</name>
    <name type="common">European freshwater eel</name>
    <name type="synonym">Muraena anguilla</name>
    <dbReference type="NCBI Taxonomy" id="7936"/>
    <lineage>
        <taxon>Eukaryota</taxon>
        <taxon>Metazoa</taxon>
        <taxon>Chordata</taxon>
        <taxon>Craniata</taxon>
        <taxon>Vertebrata</taxon>
        <taxon>Euteleostomi</taxon>
        <taxon>Actinopterygii</taxon>
        <taxon>Neopterygii</taxon>
        <taxon>Teleostei</taxon>
        <taxon>Anguilliformes</taxon>
        <taxon>Anguillidae</taxon>
        <taxon>Anguilla</taxon>
    </lineage>
</organism>
<name>A0A0E9VIK8_ANGAN</name>
<proteinExistence type="predicted"/>
<reference evidence="1" key="1">
    <citation type="submission" date="2014-11" db="EMBL/GenBank/DDBJ databases">
        <authorList>
            <person name="Amaro Gonzalez C."/>
        </authorList>
    </citation>
    <scope>NUCLEOTIDE SEQUENCE</scope>
</reference>
<reference evidence="1" key="2">
    <citation type="journal article" date="2015" name="Fish Shellfish Immunol.">
        <title>Early steps in the European eel (Anguilla anguilla)-Vibrio vulnificus interaction in the gills: Role of the RtxA13 toxin.</title>
        <authorList>
            <person name="Callol A."/>
            <person name="Pajuelo D."/>
            <person name="Ebbesson L."/>
            <person name="Teles M."/>
            <person name="MacKenzie S."/>
            <person name="Amaro C."/>
        </authorList>
    </citation>
    <scope>NUCLEOTIDE SEQUENCE</scope>
</reference>
<accession>A0A0E9VIK8</accession>
<dbReference type="AlphaFoldDB" id="A0A0E9VIK8"/>
<protein>
    <submittedName>
        <fullName evidence="1">Uncharacterized protein</fullName>
    </submittedName>
</protein>
<dbReference type="EMBL" id="GBXM01031504">
    <property type="protein sequence ID" value="JAH77073.1"/>
    <property type="molecule type" value="Transcribed_RNA"/>
</dbReference>
<evidence type="ECO:0000313" key="1">
    <source>
        <dbReference type="EMBL" id="JAH77073.1"/>
    </source>
</evidence>
<sequence length="27" mass="2951">MSTLMQHSVKAGSNTMKCIDMSRSGCF</sequence>